<name>A0A7J6DM44_CANSA</name>
<feature type="repeat" description="PPR" evidence="3">
    <location>
        <begin position="242"/>
        <end position="276"/>
    </location>
</feature>
<evidence type="ECO:0000313" key="6">
    <source>
        <dbReference type="Proteomes" id="UP000583929"/>
    </source>
</evidence>
<dbReference type="FunFam" id="1.25.40.10:FF:000348">
    <property type="entry name" value="Pentatricopeptide repeat-containing protein chloroplastic"/>
    <property type="match status" value="1"/>
</dbReference>
<keyword evidence="6" id="KW-1185">Reference proteome</keyword>
<dbReference type="Gene3D" id="1.25.40.10">
    <property type="entry name" value="Tetratricopeptide repeat domain"/>
    <property type="match status" value="3"/>
</dbReference>
<comment type="caution">
    <text evidence="5">The sequence shown here is derived from an EMBL/GenBank/DDBJ whole genome shotgun (WGS) entry which is preliminary data.</text>
</comment>
<accession>A0A7J6DM44</accession>
<protein>
    <recommendedName>
        <fullName evidence="4">DYW domain-containing protein</fullName>
    </recommendedName>
</protein>
<dbReference type="InterPro" id="IPR002885">
    <property type="entry name" value="PPR_rpt"/>
</dbReference>
<dbReference type="GO" id="GO:0009451">
    <property type="term" value="P:RNA modification"/>
    <property type="evidence" value="ECO:0007669"/>
    <property type="project" value="InterPro"/>
</dbReference>
<keyword evidence="2" id="KW-0677">Repeat</keyword>
<sequence>MRCQPLILFLSAFSYKNVDYCHCPRSLFVLLDIPKQPQSHFRFAHSQCSSQSQSHHFPLHSSLFSLVEPIICQNPAEISSFAAVFNFLTGRNLLRLGRQVHAQMTLRLVEPNAFLGAKMIAMYASSGDLDSAVTIFDRINNPSLLLYNSIIRAYSLYGYPHKTIGIYTQMQSLGLQGDHFTYPFVLKCCASNVWMGKCIHGISLRIGLEIDMYVGTSLIDMYVKCGEISEAHKLFNGMIVRDISSWNALIAGYMKNGEIYVAEDLFKRMVRRNIISWTAMISGYTQNGLAERALDVFDKMMEEDSEVKPNWVTIMSVLPACAHSAALERGRKIHKFANEIGLGSNVSVQTALVAMYAKCGSLVEAHQCFDKIHQQKRNLIAWNTMITAYASHGHGLESVSTFEDMIRVGVQPDTITFTGLLSGCSHSGLVDLGLKYFHCMTKSYFVEPEVQHYACVVDLLGRAGRLVEANNLINQMPMQAGPSVWGALLAACRKHRNLELAEAAAKKLFVLEPDNSGNFVLLSNMYAEVGMWKEVDNLRAMLKNRGMRKTPGCSWIEINGKAHMFLGGDTSHPQAKEIYMFLKELPEKIKGVGYVPDTSLVLHDVSEEEKEHNLSAHSEKLAIAFGLLNTSPGVVLRVTKNLRICVTCHTATKFISKIYGREIIVRDVNRFHHFFDGKCSCGDYW</sequence>
<dbReference type="InterPro" id="IPR046960">
    <property type="entry name" value="PPR_At4g14850-like_plant"/>
</dbReference>
<dbReference type="Pfam" id="PF01535">
    <property type="entry name" value="PPR"/>
    <property type="match status" value="6"/>
</dbReference>
<dbReference type="EMBL" id="JAATIQ010000848">
    <property type="protein sequence ID" value="KAF4347168.1"/>
    <property type="molecule type" value="Genomic_DNA"/>
</dbReference>
<evidence type="ECO:0000256" key="2">
    <source>
        <dbReference type="ARBA" id="ARBA00022737"/>
    </source>
</evidence>
<comment type="similarity">
    <text evidence="1">Belongs to the PPR family. PCMP-H subfamily.</text>
</comment>
<gene>
    <name evidence="5" type="ORF">G4B88_011464</name>
</gene>
<proteinExistence type="inferred from homology"/>
<dbReference type="PANTHER" id="PTHR47926">
    <property type="entry name" value="PENTATRICOPEPTIDE REPEAT-CONTAINING PROTEIN"/>
    <property type="match status" value="1"/>
</dbReference>
<dbReference type="Pfam" id="PF13041">
    <property type="entry name" value="PPR_2"/>
    <property type="match status" value="1"/>
</dbReference>
<dbReference type="NCBIfam" id="TIGR00756">
    <property type="entry name" value="PPR"/>
    <property type="match status" value="4"/>
</dbReference>
<evidence type="ECO:0000256" key="3">
    <source>
        <dbReference type="PROSITE-ProRule" id="PRU00708"/>
    </source>
</evidence>
<dbReference type="InterPro" id="IPR011990">
    <property type="entry name" value="TPR-like_helical_dom_sf"/>
</dbReference>
<evidence type="ECO:0000259" key="4">
    <source>
        <dbReference type="Pfam" id="PF14432"/>
    </source>
</evidence>
<dbReference type="FunFam" id="1.25.40.10:FF:000090">
    <property type="entry name" value="Pentatricopeptide repeat-containing protein, chloroplastic"/>
    <property type="match status" value="1"/>
</dbReference>
<feature type="repeat" description="PPR" evidence="3">
    <location>
        <begin position="378"/>
        <end position="412"/>
    </location>
</feature>
<dbReference type="Pfam" id="PF14432">
    <property type="entry name" value="DYW_deaminase"/>
    <property type="match status" value="1"/>
</dbReference>
<dbReference type="InterPro" id="IPR046848">
    <property type="entry name" value="E_motif"/>
</dbReference>
<evidence type="ECO:0000256" key="1">
    <source>
        <dbReference type="ARBA" id="ARBA00006643"/>
    </source>
</evidence>
<dbReference type="InterPro" id="IPR032867">
    <property type="entry name" value="DYW_dom"/>
</dbReference>
<dbReference type="GO" id="GO:0003723">
    <property type="term" value="F:RNA binding"/>
    <property type="evidence" value="ECO:0007669"/>
    <property type="project" value="InterPro"/>
</dbReference>
<dbReference type="Pfam" id="PF20431">
    <property type="entry name" value="E_motif"/>
    <property type="match status" value="1"/>
</dbReference>
<dbReference type="PROSITE" id="PS51375">
    <property type="entry name" value="PPR"/>
    <property type="match status" value="2"/>
</dbReference>
<feature type="domain" description="DYW" evidence="4">
    <location>
        <begin position="593"/>
        <end position="685"/>
    </location>
</feature>
<dbReference type="GO" id="GO:0008270">
    <property type="term" value="F:zinc ion binding"/>
    <property type="evidence" value="ECO:0007669"/>
    <property type="project" value="InterPro"/>
</dbReference>
<organism evidence="5 6">
    <name type="scientific">Cannabis sativa</name>
    <name type="common">Hemp</name>
    <name type="synonym">Marijuana</name>
    <dbReference type="NCBI Taxonomy" id="3483"/>
    <lineage>
        <taxon>Eukaryota</taxon>
        <taxon>Viridiplantae</taxon>
        <taxon>Streptophyta</taxon>
        <taxon>Embryophyta</taxon>
        <taxon>Tracheophyta</taxon>
        <taxon>Spermatophyta</taxon>
        <taxon>Magnoliopsida</taxon>
        <taxon>eudicotyledons</taxon>
        <taxon>Gunneridae</taxon>
        <taxon>Pentapetalae</taxon>
        <taxon>rosids</taxon>
        <taxon>fabids</taxon>
        <taxon>Rosales</taxon>
        <taxon>Cannabaceae</taxon>
        <taxon>Cannabis</taxon>
    </lineage>
</organism>
<dbReference type="PANTHER" id="PTHR47926:SF540">
    <property type="entry name" value="PENTATRICOPEPTIDE REPEAT-CONTAINING PROTEIN"/>
    <property type="match status" value="1"/>
</dbReference>
<dbReference type="AlphaFoldDB" id="A0A7J6DM44"/>
<dbReference type="Proteomes" id="UP000583929">
    <property type="component" value="Unassembled WGS sequence"/>
</dbReference>
<evidence type="ECO:0000313" key="5">
    <source>
        <dbReference type="EMBL" id="KAF4347168.1"/>
    </source>
</evidence>
<reference evidence="5 6" key="1">
    <citation type="journal article" date="2020" name="bioRxiv">
        <title>Sequence and annotation of 42 cannabis genomes reveals extensive copy number variation in cannabinoid synthesis and pathogen resistance genes.</title>
        <authorList>
            <person name="Mckernan K.J."/>
            <person name="Helbert Y."/>
            <person name="Kane L.T."/>
            <person name="Ebling H."/>
            <person name="Zhang L."/>
            <person name="Liu B."/>
            <person name="Eaton Z."/>
            <person name="Mclaughlin S."/>
            <person name="Kingan S."/>
            <person name="Baybayan P."/>
            <person name="Concepcion G."/>
            <person name="Jordan M."/>
            <person name="Riva A."/>
            <person name="Barbazuk W."/>
            <person name="Harkins T."/>
        </authorList>
    </citation>
    <scope>NUCLEOTIDE SEQUENCE [LARGE SCALE GENOMIC DNA]</scope>
    <source>
        <strain evidence="6">cv. Jamaican Lion 4</strain>
        <tissue evidence="5">Leaf</tissue>
    </source>
</reference>